<protein>
    <submittedName>
        <fullName evidence="2">Uncharacterized protein</fullName>
    </submittedName>
</protein>
<evidence type="ECO:0000256" key="1">
    <source>
        <dbReference type="SAM" id="MobiDB-lite"/>
    </source>
</evidence>
<feature type="compositionally biased region" description="Low complexity" evidence="1">
    <location>
        <begin position="406"/>
        <end position="424"/>
    </location>
</feature>
<feature type="compositionally biased region" description="Pro residues" evidence="1">
    <location>
        <begin position="341"/>
        <end position="353"/>
    </location>
</feature>
<feature type="compositionally biased region" description="Low complexity" evidence="1">
    <location>
        <begin position="433"/>
        <end position="442"/>
    </location>
</feature>
<accession>A0ABY5PGD2</accession>
<feature type="compositionally biased region" description="Pro residues" evidence="1">
    <location>
        <begin position="289"/>
        <end position="303"/>
    </location>
</feature>
<evidence type="ECO:0000313" key="3">
    <source>
        <dbReference type="Proteomes" id="UP001058860"/>
    </source>
</evidence>
<feature type="compositionally biased region" description="Pro residues" evidence="1">
    <location>
        <begin position="362"/>
        <end position="376"/>
    </location>
</feature>
<gene>
    <name evidence="2" type="ORF">LRS13_23875</name>
</gene>
<feature type="region of interest" description="Disordered" evidence="1">
    <location>
        <begin position="47"/>
        <end position="91"/>
    </location>
</feature>
<feature type="compositionally biased region" description="Polar residues" evidence="1">
    <location>
        <begin position="323"/>
        <end position="336"/>
    </location>
</feature>
<dbReference type="RefSeq" id="WP_353864173.1">
    <property type="nucleotide sequence ID" value="NZ_CP088295.1"/>
</dbReference>
<feature type="compositionally biased region" description="Low complexity" evidence="1">
    <location>
        <begin position="377"/>
        <end position="391"/>
    </location>
</feature>
<feature type="compositionally biased region" description="Acidic residues" evidence="1">
    <location>
        <begin position="228"/>
        <end position="237"/>
    </location>
</feature>
<feature type="compositionally biased region" description="Basic residues" evidence="1">
    <location>
        <begin position="392"/>
        <end position="405"/>
    </location>
</feature>
<feature type="region of interest" description="Disordered" evidence="1">
    <location>
        <begin position="198"/>
        <end position="442"/>
    </location>
</feature>
<evidence type="ECO:0000313" key="2">
    <source>
        <dbReference type="EMBL" id="UUY03671.1"/>
    </source>
</evidence>
<organism evidence="2 3">
    <name type="scientific">Svornostia abyssi</name>
    <dbReference type="NCBI Taxonomy" id="2898438"/>
    <lineage>
        <taxon>Bacteria</taxon>
        <taxon>Bacillati</taxon>
        <taxon>Actinomycetota</taxon>
        <taxon>Thermoleophilia</taxon>
        <taxon>Solirubrobacterales</taxon>
        <taxon>Baekduiaceae</taxon>
        <taxon>Svornostia</taxon>
    </lineage>
</organism>
<proteinExistence type="predicted"/>
<reference evidence="3" key="1">
    <citation type="submission" date="2021-11" db="EMBL/GenBank/DDBJ databases">
        <title>Cultivation dependent microbiological survey of springs from the worlds oldest radium mine currently devoted to the extraction of radon-saturated water.</title>
        <authorList>
            <person name="Kapinusova G."/>
            <person name="Smrhova T."/>
            <person name="Strejcek M."/>
            <person name="Suman J."/>
            <person name="Jani K."/>
            <person name="Pajer P."/>
            <person name="Uhlik O."/>
        </authorList>
    </citation>
    <scope>NUCLEOTIDE SEQUENCE [LARGE SCALE GENOMIC DNA]</scope>
    <source>
        <strain evidence="3">J379</strain>
    </source>
</reference>
<dbReference type="EMBL" id="CP088295">
    <property type="protein sequence ID" value="UUY03671.1"/>
    <property type="molecule type" value="Genomic_DNA"/>
</dbReference>
<keyword evidence="3" id="KW-1185">Reference proteome</keyword>
<feature type="compositionally biased region" description="Low complexity" evidence="1">
    <location>
        <begin position="259"/>
        <end position="288"/>
    </location>
</feature>
<name>A0ABY5PGD2_9ACTN</name>
<sequence length="442" mass="43797">MTLSPAMRERAPLVLPGVSAGDDASATPTFVAATVPGVAVPAVTLPGARPSLPAAAPAGDDVRETSATGPGDVLAREDDGLAGGGSGVAARPGEPPIGPALGAPGTTVVDLPTAPAAPEGAPRRFTLRVVGVDRTADQIRVRVSIDPGPNAPASTVTIALKPSAASTKEGQAVKVSLDVVTGEADSDPKLRVRIAVVEDTTGGETTHTEGGDSGSSNVLDISVPVTPGDDDDDEETPADPGPSEPATSELLLDLGGTTSSEGSAVAPAAPAEEGTEAPTVTVEVSVTPDPEPVPEPAPAPPEPAATEPPAVPASDTPEDGSAAETSTEPVASSVPVTTDPAPEPVETPAPPAEAPQDTQPAAPAPAPEPAPAPAPAPRAARACSRARGTAGRARRTRAAARRAQRRATGAGHAGAGPCRAPRAVDATRRARTRVSAPWARRR</sequence>
<dbReference type="Proteomes" id="UP001058860">
    <property type="component" value="Chromosome"/>
</dbReference>